<feature type="region of interest" description="Disordered" evidence="3">
    <location>
        <begin position="1"/>
        <end position="25"/>
    </location>
</feature>
<name>A0AAW2DJ52_9ROSI</name>
<comment type="caution">
    <text evidence="7">The sequence shown here is derived from an EMBL/GenBank/DDBJ whole genome shotgun (WGS) entry which is preliminary data.</text>
</comment>
<dbReference type="EMBL" id="JAZDWU010000003">
    <property type="protein sequence ID" value="KAL0009205.1"/>
    <property type="molecule type" value="Genomic_DNA"/>
</dbReference>
<dbReference type="Pfam" id="PF13456">
    <property type="entry name" value="RVT_3"/>
    <property type="match status" value="1"/>
</dbReference>
<evidence type="ECO:0000259" key="6">
    <source>
        <dbReference type="Pfam" id="PF13966"/>
    </source>
</evidence>
<evidence type="ECO:0000259" key="5">
    <source>
        <dbReference type="Pfam" id="PF13456"/>
    </source>
</evidence>
<keyword evidence="2" id="KW-0539">Nucleus</keyword>
<organism evidence="7 8">
    <name type="scientific">Lithocarpus litseifolius</name>
    <dbReference type="NCBI Taxonomy" id="425828"/>
    <lineage>
        <taxon>Eukaryota</taxon>
        <taxon>Viridiplantae</taxon>
        <taxon>Streptophyta</taxon>
        <taxon>Embryophyta</taxon>
        <taxon>Tracheophyta</taxon>
        <taxon>Spermatophyta</taxon>
        <taxon>Magnoliopsida</taxon>
        <taxon>eudicotyledons</taxon>
        <taxon>Gunneridae</taxon>
        <taxon>Pentapetalae</taxon>
        <taxon>rosids</taxon>
        <taxon>fabids</taxon>
        <taxon>Fagales</taxon>
        <taxon>Fagaceae</taxon>
        <taxon>Lithocarpus</taxon>
    </lineage>
</organism>
<keyword evidence="8" id="KW-1185">Reference proteome</keyword>
<dbReference type="InterPro" id="IPR002156">
    <property type="entry name" value="RNaseH_domain"/>
</dbReference>
<sequence length="463" mass="52057">MKSINSSKDKELKREEPGVIEKRAEQSALLAQPFLTGNGPHSDIKPTVKLENPLDPKLLKSTWVRRARNTKESPRETIMIEAENRREPTQTEDLRTSKRQAVCNDEALDLTPTMVLCLAKHPYKAREVVKRDSIWHIGDGRQVRIHGDKWLHDKFSSRVISPQKNLPNNAPVCAIINEDGPCWDKGRVLSEFFPHEARAILGIPLSSRQVPDTLIWAGTKSGKYTTKSAYKLLSGTPIAGPLNPLAHSGIWKQIWELEVPNKIKHFIWRACCESLTTKKNLFTKEVTRNATCDLCHDGVEDVIHAPWGYQDLQMAGIGAVIRNSSGQFIGALSDRSNLLSAMDDVEAIACRKAISFALELGVDEVEFEEDARALALNFVSFCFSHLRSAIDLERHYKKGDSKSKTLPMYLQVGKVIESAPNFFTGRLTKKERKGTIASEPSYPLLTTGEICYYIENHMNHVMT</sequence>
<evidence type="ECO:0000256" key="1">
    <source>
        <dbReference type="ARBA" id="ARBA00004604"/>
    </source>
</evidence>
<evidence type="ECO:0000313" key="8">
    <source>
        <dbReference type="Proteomes" id="UP001459277"/>
    </source>
</evidence>
<dbReference type="Pfam" id="PF13966">
    <property type="entry name" value="zf-RVT"/>
    <property type="match status" value="1"/>
</dbReference>
<evidence type="ECO:0000256" key="3">
    <source>
        <dbReference type="SAM" id="MobiDB-lite"/>
    </source>
</evidence>
<dbReference type="GO" id="GO:0005730">
    <property type="term" value="C:nucleolus"/>
    <property type="evidence" value="ECO:0007669"/>
    <property type="project" value="UniProtKB-SubCell"/>
</dbReference>
<dbReference type="Proteomes" id="UP001459277">
    <property type="component" value="Unassembled WGS sequence"/>
</dbReference>
<dbReference type="GO" id="GO:0006396">
    <property type="term" value="P:RNA processing"/>
    <property type="evidence" value="ECO:0007669"/>
    <property type="project" value="TreeGrafter"/>
</dbReference>
<gene>
    <name evidence="7" type="ORF">SO802_010707</name>
</gene>
<dbReference type="PANTHER" id="PTHR21686">
    <property type="entry name" value="DEOXYNUCLEOTIDYLTRANSFERASE TERMINAL-INTERACTING PROTEIN 2"/>
    <property type="match status" value="1"/>
</dbReference>
<accession>A0AAW2DJ52</accession>
<dbReference type="InterPro" id="IPR014810">
    <property type="entry name" value="Fcf2_C"/>
</dbReference>
<dbReference type="InterPro" id="IPR026960">
    <property type="entry name" value="RVT-Znf"/>
</dbReference>
<proteinExistence type="predicted"/>
<reference evidence="7 8" key="1">
    <citation type="submission" date="2024-01" db="EMBL/GenBank/DDBJ databases">
        <title>A telomere-to-telomere, gap-free genome of sweet tea (Lithocarpus litseifolius).</title>
        <authorList>
            <person name="Zhou J."/>
        </authorList>
    </citation>
    <scope>NUCLEOTIDE SEQUENCE [LARGE SCALE GENOMIC DNA]</scope>
    <source>
        <strain evidence="7">Zhou-2022a</strain>
        <tissue evidence="7">Leaf</tissue>
    </source>
</reference>
<protein>
    <recommendedName>
        <fullName evidence="9">Reverse transcriptase zinc-binding domain-containing protein</fullName>
    </recommendedName>
</protein>
<dbReference type="Pfam" id="PF08698">
    <property type="entry name" value="Fcf2"/>
    <property type="match status" value="1"/>
</dbReference>
<evidence type="ECO:0000256" key="2">
    <source>
        <dbReference type="ARBA" id="ARBA00023242"/>
    </source>
</evidence>
<feature type="domain" description="Fcf2 pre-rRNA processing C-terminal" evidence="4">
    <location>
        <begin position="385"/>
        <end position="439"/>
    </location>
</feature>
<evidence type="ECO:0008006" key="9">
    <source>
        <dbReference type="Google" id="ProtNLM"/>
    </source>
</evidence>
<evidence type="ECO:0000313" key="7">
    <source>
        <dbReference type="EMBL" id="KAL0009205.1"/>
    </source>
</evidence>
<feature type="compositionally biased region" description="Basic and acidic residues" evidence="3">
    <location>
        <begin position="7"/>
        <end position="25"/>
    </location>
</feature>
<dbReference type="InterPro" id="IPR039883">
    <property type="entry name" value="Fcf2/DNTTIP2"/>
</dbReference>
<feature type="domain" description="RNase H type-1" evidence="5">
    <location>
        <begin position="310"/>
        <end position="374"/>
    </location>
</feature>
<dbReference type="GO" id="GO:0003723">
    <property type="term" value="F:RNA binding"/>
    <property type="evidence" value="ECO:0007669"/>
    <property type="project" value="TreeGrafter"/>
</dbReference>
<feature type="domain" description="Reverse transcriptase zinc-binding" evidence="6">
    <location>
        <begin position="224"/>
        <end position="304"/>
    </location>
</feature>
<dbReference type="GO" id="GO:0004523">
    <property type="term" value="F:RNA-DNA hybrid ribonuclease activity"/>
    <property type="evidence" value="ECO:0007669"/>
    <property type="project" value="InterPro"/>
</dbReference>
<dbReference type="PANTHER" id="PTHR21686:SF12">
    <property type="entry name" value="DEOXYNUCLEOTIDYLTRANSFERASE TERMINAL-INTERACTING PROTEIN 2"/>
    <property type="match status" value="1"/>
</dbReference>
<evidence type="ECO:0000259" key="4">
    <source>
        <dbReference type="Pfam" id="PF08698"/>
    </source>
</evidence>
<comment type="subcellular location">
    <subcellularLocation>
        <location evidence="1">Nucleus</location>
        <location evidence="1">Nucleolus</location>
    </subcellularLocation>
</comment>
<dbReference type="AlphaFoldDB" id="A0AAW2DJ52"/>